<dbReference type="RefSeq" id="XP_007316447.1">
    <property type="nucleotide sequence ID" value="XM_007316385.1"/>
</dbReference>
<protein>
    <submittedName>
        <fullName evidence="2">Uncharacterized protein</fullName>
    </submittedName>
</protein>
<dbReference type="KEGG" id="sla:SERLADRAFT_463159"/>
<dbReference type="GeneID" id="18818504"/>
<gene>
    <name evidence="2" type="ORF">SERLADRAFT_463159</name>
</gene>
<dbReference type="AlphaFoldDB" id="F8NRF5"/>
<dbReference type="EMBL" id="GL945432">
    <property type="protein sequence ID" value="EGO26274.1"/>
    <property type="molecule type" value="Genomic_DNA"/>
</dbReference>
<dbReference type="HOGENOM" id="CLU_199251_0_0_1"/>
<accession>F8NRF5</accession>
<evidence type="ECO:0000313" key="2">
    <source>
        <dbReference type="EMBL" id="EGO26274.1"/>
    </source>
</evidence>
<feature type="region of interest" description="Disordered" evidence="1">
    <location>
        <begin position="1"/>
        <end position="70"/>
    </location>
</feature>
<evidence type="ECO:0000256" key="1">
    <source>
        <dbReference type="SAM" id="MobiDB-lite"/>
    </source>
</evidence>
<proteinExistence type="predicted"/>
<dbReference type="Proteomes" id="UP000008064">
    <property type="component" value="Unassembled WGS sequence"/>
</dbReference>
<organism>
    <name type="scientific">Serpula lacrymans var. lacrymans (strain S7.9)</name>
    <name type="common">Dry rot fungus</name>
    <dbReference type="NCBI Taxonomy" id="578457"/>
    <lineage>
        <taxon>Eukaryota</taxon>
        <taxon>Fungi</taxon>
        <taxon>Dikarya</taxon>
        <taxon>Basidiomycota</taxon>
        <taxon>Agaricomycotina</taxon>
        <taxon>Agaricomycetes</taxon>
        <taxon>Agaricomycetidae</taxon>
        <taxon>Boletales</taxon>
        <taxon>Coniophorineae</taxon>
        <taxon>Serpulaceae</taxon>
        <taxon>Serpula</taxon>
    </lineage>
</organism>
<feature type="compositionally biased region" description="Low complexity" evidence="1">
    <location>
        <begin position="23"/>
        <end position="54"/>
    </location>
</feature>
<name>F8NRF5_SERL9</name>
<sequence length="70" mass="7656">MPFVQHGNNAKADIKTYNDVAGNQNNNNTTDNSVRTNSGNTTTTNNTNSNNNSSVKQTMTGNGRQRVVRR</sequence>
<reference evidence="2" key="1">
    <citation type="submission" date="2011-04" db="EMBL/GenBank/DDBJ databases">
        <title>Evolution of plant cell wall degrading machinery underlies the functional diversity of forest fungi.</title>
        <authorList>
            <consortium name="US DOE Joint Genome Institute (JGI-PGF)"/>
            <person name="Eastwood D.C."/>
            <person name="Floudas D."/>
            <person name="Binder M."/>
            <person name="Majcherczyk A."/>
            <person name="Schneider P."/>
            <person name="Aerts A."/>
            <person name="Asiegbu F.O."/>
            <person name="Baker S.E."/>
            <person name="Barry K."/>
            <person name="Bendiksby M."/>
            <person name="Blumentritt M."/>
            <person name="Coutinho P.M."/>
            <person name="Cullen D."/>
            <person name="Cullen D."/>
            <person name="Gathman A."/>
            <person name="Goodell B."/>
            <person name="Henrissat B."/>
            <person name="Ihrmark K."/>
            <person name="Kauserud H."/>
            <person name="Kohler A."/>
            <person name="LaButti K."/>
            <person name="Lapidus A."/>
            <person name="Lavin J.L."/>
            <person name="Lee Y.-H."/>
            <person name="Lindquist E."/>
            <person name="Lilly W."/>
            <person name="Lucas S."/>
            <person name="Morin E."/>
            <person name="Murat C."/>
            <person name="Oguiza J.A."/>
            <person name="Park J."/>
            <person name="Pisabarro A.G."/>
            <person name="Riley R."/>
            <person name="Rosling A."/>
            <person name="Salamov A."/>
            <person name="Schmidt O."/>
            <person name="Schmutz J."/>
            <person name="Skrede I."/>
            <person name="Stenlid J."/>
            <person name="Wiebenga A."/>
            <person name="Xie X."/>
            <person name="Kues U."/>
            <person name="Hibbett D.S."/>
            <person name="Hoffmeister D."/>
            <person name="Hogberg N."/>
            <person name="Martin F."/>
            <person name="Grigoriev I.V."/>
            <person name="Watkinson S.C."/>
        </authorList>
    </citation>
    <scope>NUCLEOTIDE SEQUENCE</scope>
    <source>
        <strain evidence="2">S7.9</strain>
    </source>
</reference>